<evidence type="ECO:0000313" key="1">
    <source>
        <dbReference type="EMBL" id="MED6161372.1"/>
    </source>
</evidence>
<dbReference type="Proteomes" id="UP001341840">
    <property type="component" value="Unassembled WGS sequence"/>
</dbReference>
<proteinExistence type="predicted"/>
<keyword evidence="2" id="KW-1185">Reference proteome</keyword>
<protein>
    <submittedName>
        <fullName evidence="1">Uncharacterized protein</fullName>
    </submittedName>
</protein>
<dbReference type="EMBL" id="JASCZI010121358">
    <property type="protein sequence ID" value="MED6161372.1"/>
    <property type="molecule type" value="Genomic_DNA"/>
</dbReference>
<evidence type="ECO:0000313" key="2">
    <source>
        <dbReference type="Proteomes" id="UP001341840"/>
    </source>
</evidence>
<organism evidence="1 2">
    <name type="scientific">Stylosanthes scabra</name>
    <dbReference type="NCBI Taxonomy" id="79078"/>
    <lineage>
        <taxon>Eukaryota</taxon>
        <taxon>Viridiplantae</taxon>
        <taxon>Streptophyta</taxon>
        <taxon>Embryophyta</taxon>
        <taxon>Tracheophyta</taxon>
        <taxon>Spermatophyta</taxon>
        <taxon>Magnoliopsida</taxon>
        <taxon>eudicotyledons</taxon>
        <taxon>Gunneridae</taxon>
        <taxon>Pentapetalae</taxon>
        <taxon>rosids</taxon>
        <taxon>fabids</taxon>
        <taxon>Fabales</taxon>
        <taxon>Fabaceae</taxon>
        <taxon>Papilionoideae</taxon>
        <taxon>50 kb inversion clade</taxon>
        <taxon>dalbergioids sensu lato</taxon>
        <taxon>Dalbergieae</taxon>
        <taxon>Pterocarpus clade</taxon>
        <taxon>Stylosanthes</taxon>
    </lineage>
</organism>
<sequence length="110" mass="12644">MPGRRIPRWFEKRRSGASISFWFRGTISPLNALCVAILIKDDIPSPIQVTPIATINGYQVSSGKEIRVEQFLIYNLKGNIMICHYLLLKKDGIMWRFLIKHVEVPNSTTK</sequence>
<reference evidence="1 2" key="1">
    <citation type="journal article" date="2023" name="Plants (Basel)">
        <title>Bridging the Gap: Combining Genomics and Transcriptomics Approaches to Understand Stylosanthes scabra, an Orphan Legume from the Brazilian Caatinga.</title>
        <authorList>
            <person name="Ferreira-Neto J.R.C."/>
            <person name="da Silva M.D."/>
            <person name="Binneck E."/>
            <person name="de Melo N.F."/>
            <person name="da Silva R.H."/>
            <person name="de Melo A.L.T.M."/>
            <person name="Pandolfi V."/>
            <person name="Bustamante F.O."/>
            <person name="Brasileiro-Vidal A.C."/>
            <person name="Benko-Iseppon A.M."/>
        </authorList>
    </citation>
    <scope>NUCLEOTIDE SEQUENCE [LARGE SCALE GENOMIC DNA]</scope>
    <source>
        <tissue evidence="1">Leaves</tissue>
    </source>
</reference>
<name>A0ABU6UJ82_9FABA</name>
<accession>A0ABU6UJ82</accession>
<comment type="caution">
    <text evidence="1">The sequence shown here is derived from an EMBL/GenBank/DDBJ whole genome shotgun (WGS) entry which is preliminary data.</text>
</comment>
<gene>
    <name evidence="1" type="ORF">PIB30_060185</name>
</gene>